<comment type="subcellular location">
    <subcellularLocation>
        <location evidence="10">Cell inner membrane</location>
        <topology evidence="10">Multi-pass membrane protein</topology>
    </subcellularLocation>
    <subcellularLocation>
        <location evidence="1">Cell membrane</location>
        <topology evidence="1">Multi-pass membrane protein</topology>
    </subcellularLocation>
</comment>
<proteinExistence type="inferred from homology"/>
<dbReference type="PANTHER" id="PTHR32024:SF3">
    <property type="entry name" value="TRK SYSTEM POTASSIUM UPTAKE PROTEIN"/>
    <property type="match status" value="1"/>
</dbReference>
<feature type="transmembrane region" description="Helical" evidence="12">
    <location>
        <begin position="398"/>
        <end position="417"/>
    </location>
</feature>
<feature type="binding site" evidence="11">
    <location>
        <position position="320"/>
    </location>
    <ligand>
        <name>K(+)</name>
        <dbReference type="ChEBI" id="CHEBI:29103"/>
    </ligand>
</feature>
<evidence type="ECO:0000313" key="13">
    <source>
        <dbReference type="EMBL" id="SBT18205.1"/>
    </source>
</evidence>
<keyword evidence="4 10" id="KW-0633">Potassium transport</keyword>
<feature type="transmembrane region" description="Helical" evidence="12">
    <location>
        <begin position="277"/>
        <end position="294"/>
    </location>
</feature>
<dbReference type="PANTHER" id="PTHR32024">
    <property type="entry name" value="TRK SYSTEM POTASSIUM UPTAKE PROTEIN TRKG-RELATED"/>
    <property type="match status" value="1"/>
</dbReference>
<keyword evidence="6 10" id="KW-0630">Potassium</keyword>
<dbReference type="EMBL" id="FLRB01000019">
    <property type="protein sequence ID" value="SBT22585.1"/>
    <property type="molecule type" value="Genomic_DNA"/>
</dbReference>
<evidence type="ECO:0000256" key="3">
    <source>
        <dbReference type="ARBA" id="ARBA00022475"/>
    </source>
</evidence>
<evidence type="ECO:0000256" key="1">
    <source>
        <dbReference type="ARBA" id="ARBA00004651"/>
    </source>
</evidence>
<feature type="transmembrane region" description="Helical" evidence="12">
    <location>
        <begin position="42"/>
        <end position="60"/>
    </location>
</feature>
<dbReference type="PIRSF" id="PIRSF006247">
    <property type="entry name" value="TrkH"/>
    <property type="match status" value="1"/>
</dbReference>
<keyword evidence="11" id="KW-0479">Metal-binding</keyword>
<evidence type="ECO:0000256" key="7">
    <source>
        <dbReference type="ARBA" id="ARBA00022989"/>
    </source>
</evidence>
<dbReference type="InterPro" id="IPR004772">
    <property type="entry name" value="TrkH"/>
</dbReference>
<evidence type="ECO:0000256" key="10">
    <source>
        <dbReference type="PIRNR" id="PIRNR006247"/>
    </source>
</evidence>
<feature type="transmembrane region" description="Helical" evidence="12">
    <location>
        <begin position="134"/>
        <end position="154"/>
    </location>
</feature>
<accession>A0A1C3JSW9</accession>
<feature type="binding site" evidence="11">
    <location>
        <position position="113"/>
    </location>
    <ligand>
        <name>K(+)</name>
        <dbReference type="ChEBI" id="CHEBI:29103"/>
    </ligand>
</feature>
<keyword evidence="15" id="KW-1185">Reference proteome</keyword>
<gene>
    <name evidence="13" type="primary">trkH_2</name>
    <name evidence="13" type="ORF">MGA5115_02326</name>
    <name evidence="14" type="ORF">MGA5116_03208</name>
</gene>
<name>A0A1C3JSW9_9GAMM</name>
<evidence type="ECO:0000256" key="9">
    <source>
        <dbReference type="ARBA" id="ARBA00023136"/>
    </source>
</evidence>
<evidence type="ECO:0000256" key="8">
    <source>
        <dbReference type="ARBA" id="ARBA00023065"/>
    </source>
</evidence>
<dbReference type="Pfam" id="PF02386">
    <property type="entry name" value="TrkH"/>
    <property type="match status" value="1"/>
</dbReference>
<evidence type="ECO:0000256" key="2">
    <source>
        <dbReference type="ARBA" id="ARBA00022448"/>
    </source>
</evidence>
<keyword evidence="3 10" id="KW-1003">Cell membrane</keyword>
<keyword evidence="2 10" id="KW-0813">Transport</keyword>
<keyword evidence="8 10" id="KW-0406">Ion transport</keyword>
<feature type="transmembrane region" description="Helical" evidence="12">
    <location>
        <begin position="72"/>
        <end position="94"/>
    </location>
</feature>
<feature type="transmembrane region" description="Helical" evidence="12">
    <location>
        <begin position="185"/>
        <end position="204"/>
    </location>
</feature>
<dbReference type="OrthoDB" id="9810952at2"/>
<protein>
    <recommendedName>
        <fullName evidence="10">Trk system potassium uptake protein</fullName>
    </recommendedName>
</protein>
<evidence type="ECO:0000256" key="11">
    <source>
        <dbReference type="PIRSR" id="PIRSR006247-1"/>
    </source>
</evidence>
<keyword evidence="7 12" id="KW-1133">Transmembrane helix</keyword>
<feature type="binding site" evidence="11">
    <location>
        <position position="112"/>
    </location>
    <ligand>
        <name>K(+)</name>
        <dbReference type="ChEBI" id="CHEBI:29103"/>
    </ligand>
</feature>
<dbReference type="GO" id="GO:0046872">
    <property type="term" value="F:metal ion binding"/>
    <property type="evidence" value="ECO:0007669"/>
    <property type="project" value="UniProtKB-KW"/>
</dbReference>
<dbReference type="GO" id="GO:0015379">
    <property type="term" value="F:potassium:chloride symporter activity"/>
    <property type="evidence" value="ECO:0007669"/>
    <property type="project" value="InterPro"/>
</dbReference>
<dbReference type="InterPro" id="IPR003445">
    <property type="entry name" value="Cat_transpt"/>
</dbReference>
<dbReference type="GO" id="GO:0005886">
    <property type="term" value="C:plasma membrane"/>
    <property type="evidence" value="ECO:0007669"/>
    <property type="project" value="UniProtKB-SubCell"/>
</dbReference>
<comment type="similarity">
    <text evidence="10">Belongs to the TrkH potassium transport family.</text>
</comment>
<evidence type="ECO:0000256" key="4">
    <source>
        <dbReference type="ARBA" id="ARBA00022538"/>
    </source>
</evidence>
<reference evidence="13 16" key="1">
    <citation type="submission" date="2016-06" db="EMBL/GenBank/DDBJ databases">
        <authorList>
            <person name="Kjaerup R.B."/>
            <person name="Dalgaard T.S."/>
            <person name="Juul-Madsen H.R."/>
        </authorList>
    </citation>
    <scope>NUCLEOTIDE SEQUENCE [LARGE SCALE GENOMIC DNA]</scope>
    <source>
        <strain evidence="13 16">CECT 5115</strain>
    </source>
</reference>
<keyword evidence="10" id="KW-0997">Cell inner membrane</keyword>
<evidence type="ECO:0000313" key="16">
    <source>
        <dbReference type="Proteomes" id="UP000092871"/>
    </source>
</evidence>
<dbReference type="AlphaFoldDB" id="A0A1C3JSW9"/>
<evidence type="ECO:0000256" key="12">
    <source>
        <dbReference type="SAM" id="Phobius"/>
    </source>
</evidence>
<dbReference type="RefSeq" id="WP_067036648.1">
    <property type="nucleotide sequence ID" value="NZ_FLRA01000017.1"/>
</dbReference>
<keyword evidence="5 12" id="KW-0812">Transmembrane</keyword>
<feature type="transmembrane region" description="Helical" evidence="12">
    <location>
        <begin position="238"/>
        <end position="256"/>
    </location>
</feature>
<evidence type="ECO:0000313" key="14">
    <source>
        <dbReference type="EMBL" id="SBT22585.1"/>
    </source>
</evidence>
<evidence type="ECO:0000256" key="6">
    <source>
        <dbReference type="ARBA" id="ARBA00022958"/>
    </source>
</evidence>
<keyword evidence="9 10" id="KW-0472">Membrane</keyword>
<evidence type="ECO:0000256" key="5">
    <source>
        <dbReference type="ARBA" id="ARBA00022692"/>
    </source>
</evidence>
<organism evidence="13 16">
    <name type="scientific">Marinomonas gallaica</name>
    <dbReference type="NCBI Taxonomy" id="1806667"/>
    <lineage>
        <taxon>Bacteria</taxon>
        <taxon>Pseudomonadati</taxon>
        <taxon>Pseudomonadota</taxon>
        <taxon>Gammaproteobacteria</taxon>
        <taxon>Oceanospirillales</taxon>
        <taxon>Oceanospirillaceae</taxon>
        <taxon>Marinomonas</taxon>
    </lineage>
</organism>
<feature type="binding site" evidence="11">
    <location>
        <position position="437"/>
    </location>
    <ligand>
        <name>K(+)</name>
        <dbReference type="ChEBI" id="CHEBI:29103"/>
    </ligand>
</feature>
<reference evidence="14 15" key="2">
    <citation type="submission" date="2016-06" db="EMBL/GenBank/DDBJ databases">
        <authorList>
            <person name="Rodrigo-Torres L."/>
            <person name="Arahal D.R."/>
        </authorList>
    </citation>
    <scope>NUCLEOTIDE SEQUENCE [LARGE SCALE GENOMIC DNA]</scope>
    <source>
        <strain evidence="14 15">CECT 5116</strain>
    </source>
</reference>
<feature type="binding site" evidence="11">
    <location>
        <position position="222"/>
    </location>
    <ligand>
        <name>K(+)</name>
        <dbReference type="ChEBI" id="CHEBI:29103"/>
    </ligand>
</feature>
<evidence type="ECO:0000313" key="15">
    <source>
        <dbReference type="Proteomes" id="UP000092840"/>
    </source>
</evidence>
<dbReference type="EMBL" id="FLRA01000017">
    <property type="protein sequence ID" value="SBT18205.1"/>
    <property type="molecule type" value="Genomic_DNA"/>
</dbReference>
<dbReference type="NCBIfam" id="TIGR00933">
    <property type="entry name" value="2a38"/>
    <property type="match status" value="1"/>
</dbReference>
<feature type="transmembrane region" description="Helical" evidence="12">
    <location>
        <begin position="454"/>
        <end position="482"/>
    </location>
</feature>
<dbReference type="Proteomes" id="UP000092840">
    <property type="component" value="Unassembled WGS sequence"/>
</dbReference>
<feature type="transmembrane region" description="Helical" evidence="12">
    <location>
        <begin position="330"/>
        <end position="349"/>
    </location>
</feature>
<dbReference type="Proteomes" id="UP000092871">
    <property type="component" value="Unassembled WGS sequence"/>
</dbReference>
<sequence>MIRFILMSRLLSLPMLWMGVIQLIFAELSHYLFQDGVTKGFLTSALITIACSLAVLFGARKYRFSSVNTKEAILFAVLTWISVGLLGAVPIYSITQVSWTDAVFESISALTTTGATILSGLDGMPKSFLMYRQFLQWMGGLGVVIFVVAVLPMLNIGGMRLLKAETVGPVKDVKLTPRVKNTAHYLWYVYLLITVACAMSYWLAGMNIYDAIAHSLTTVSTGGFSTHDASMGYFESSLVLWVSCIFMALGAISFSLHYRVVAGKRLALYWKDEECRWFLLIALFFSLLVMQQLLQFSDETHVLKALTQATFHVLSFMTSTGYGAGDFTQWQGASIILLLVVGYIGGCAGSTAGGNKVVRNIISFKAILLEVKQLIHPSAVFTMRYQGRPVNEQIRHSVMAFMCLAALTTILLTLLLMLTGVDFFSALSGVAACLNVLGPGFGELGNNFSPLTDVATWLLSFTMILGRLEYFTVIAIFTPYLWRA</sequence>